<dbReference type="PROSITE" id="PS50005">
    <property type="entry name" value="TPR"/>
    <property type="match status" value="4"/>
</dbReference>
<dbReference type="Proteomes" id="UP000824106">
    <property type="component" value="Unassembled WGS sequence"/>
</dbReference>
<proteinExistence type="predicted"/>
<dbReference type="PANTHER" id="PTHR45586">
    <property type="entry name" value="TPR REPEAT-CONTAINING PROTEIN PA4667"/>
    <property type="match status" value="1"/>
</dbReference>
<feature type="repeat" description="TPR" evidence="3">
    <location>
        <begin position="32"/>
        <end position="65"/>
    </location>
</feature>
<dbReference type="PROSITE" id="PS50293">
    <property type="entry name" value="TPR_REGION"/>
    <property type="match status" value="1"/>
</dbReference>
<name>A0A9D2G0Q0_9LACT</name>
<dbReference type="PANTHER" id="PTHR45586:SF1">
    <property type="entry name" value="LIPOPOLYSACCHARIDE ASSEMBLY PROTEIN B"/>
    <property type="match status" value="1"/>
</dbReference>
<dbReference type="Pfam" id="PF13414">
    <property type="entry name" value="TPR_11"/>
    <property type="match status" value="1"/>
</dbReference>
<accession>A0A9D2G0Q0</accession>
<dbReference type="SMART" id="SM00386">
    <property type="entry name" value="HAT"/>
    <property type="match status" value="4"/>
</dbReference>
<reference evidence="4" key="2">
    <citation type="submission" date="2021-04" db="EMBL/GenBank/DDBJ databases">
        <authorList>
            <person name="Gilroy R."/>
        </authorList>
    </citation>
    <scope>NUCLEOTIDE SEQUENCE</scope>
    <source>
        <strain evidence="4">CHK169-4300</strain>
    </source>
</reference>
<dbReference type="InterPro" id="IPR019734">
    <property type="entry name" value="TPR_rpt"/>
</dbReference>
<evidence type="ECO:0000256" key="1">
    <source>
        <dbReference type="ARBA" id="ARBA00022737"/>
    </source>
</evidence>
<dbReference type="SUPFAM" id="SSF81901">
    <property type="entry name" value="HCP-like"/>
    <property type="match status" value="1"/>
</dbReference>
<dbReference type="Pfam" id="PF13429">
    <property type="entry name" value="TPR_15"/>
    <property type="match status" value="1"/>
</dbReference>
<dbReference type="Gene3D" id="1.25.40.10">
    <property type="entry name" value="Tetratricopeptide repeat domain"/>
    <property type="match status" value="3"/>
</dbReference>
<keyword evidence="2 3" id="KW-0802">TPR repeat</keyword>
<organism evidence="4 5">
    <name type="scientific">Candidatus Atopostipes pullistercoris</name>
    <dbReference type="NCBI Taxonomy" id="2838467"/>
    <lineage>
        <taxon>Bacteria</taxon>
        <taxon>Bacillati</taxon>
        <taxon>Bacillota</taxon>
        <taxon>Bacilli</taxon>
        <taxon>Lactobacillales</taxon>
        <taxon>Carnobacteriaceae</taxon>
        <taxon>Atopostipes</taxon>
    </lineage>
</organism>
<dbReference type="Pfam" id="PF13181">
    <property type="entry name" value="TPR_8"/>
    <property type="match status" value="1"/>
</dbReference>
<dbReference type="SUPFAM" id="SSF48452">
    <property type="entry name" value="TPR-like"/>
    <property type="match status" value="2"/>
</dbReference>
<feature type="repeat" description="TPR" evidence="3">
    <location>
        <begin position="204"/>
        <end position="237"/>
    </location>
</feature>
<evidence type="ECO:0000313" key="5">
    <source>
        <dbReference type="Proteomes" id="UP000824106"/>
    </source>
</evidence>
<gene>
    <name evidence="4" type="ORF">H9808_00115</name>
</gene>
<dbReference type="InterPro" id="IPR011990">
    <property type="entry name" value="TPR-like_helical_dom_sf"/>
</dbReference>
<evidence type="ECO:0000256" key="2">
    <source>
        <dbReference type="ARBA" id="ARBA00022803"/>
    </source>
</evidence>
<comment type="caution">
    <text evidence="4">The sequence shown here is derived from an EMBL/GenBank/DDBJ whole genome shotgun (WGS) entry which is preliminary data.</text>
</comment>
<evidence type="ECO:0000313" key="4">
    <source>
        <dbReference type="EMBL" id="HIZ70171.1"/>
    </source>
</evidence>
<reference evidence="4" key="1">
    <citation type="journal article" date="2021" name="PeerJ">
        <title>Extensive microbial diversity within the chicken gut microbiome revealed by metagenomics and culture.</title>
        <authorList>
            <person name="Gilroy R."/>
            <person name="Ravi A."/>
            <person name="Getino M."/>
            <person name="Pursley I."/>
            <person name="Horton D.L."/>
            <person name="Alikhan N.F."/>
            <person name="Baker D."/>
            <person name="Gharbi K."/>
            <person name="Hall N."/>
            <person name="Watson M."/>
            <person name="Adriaenssens E.M."/>
            <person name="Foster-Nyarko E."/>
            <person name="Jarju S."/>
            <person name="Secka A."/>
            <person name="Antonio M."/>
            <person name="Oren A."/>
            <person name="Chaudhuri R.R."/>
            <person name="La Ragione R."/>
            <person name="Hildebrand F."/>
            <person name="Pallen M.J."/>
        </authorList>
    </citation>
    <scope>NUCLEOTIDE SEQUENCE</scope>
    <source>
        <strain evidence="4">CHK169-4300</strain>
    </source>
</reference>
<dbReference type="InterPro" id="IPR003107">
    <property type="entry name" value="HAT"/>
</dbReference>
<dbReference type="InterPro" id="IPR051012">
    <property type="entry name" value="CellSynth/LPSAsmb/PSIAsmb"/>
</dbReference>
<dbReference type="GO" id="GO:0006396">
    <property type="term" value="P:RNA processing"/>
    <property type="evidence" value="ECO:0007669"/>
    <property type="project" value="InterPro"/>
</dbReference>
<feature type="repeat" description="TPR" evidence="3">
    <location>
        <begin position="272"/>
        <end position="305"/>
    </location>
</feature>
<protein>
    <submittedName>
        <fullName evidence="4">Tetratricopeptide repeat protein</fullName>
    </submittedName>
</protein>
<dbReference type="SMART" id="SM00028">
    <property type="entry name" value="TPR"/>
    <property type="match status" value="6"/>
</dbReference>
<dbReference type="AlphaFoldDB" id="A0A9D2G0Q0"/>
<keyword evidence="1" id="KW-0677">Repeat</keyword>
<feature type="repeat" description="TPR" evidence="3">
    <location>
        <begin position="238"/>
        <end position="271"/>
    </location>
</feature>
<dbReference type="EMBL" id="DXAZ01000001">
    <property type="protein sequence ID" value="HIZ70171.1"/>
    <property type="molecule type" value="Genomic_DNA"/>
</dbReference>
<evidence type="ECO:0000256" key="3">
    <source>
        <dbReference type="PROSITE-ProRule" id="PRU00339"/>
    </source>
</evidence>
<sequence length="420" mass="48757">MTNSEKVIQAIQSGNLEQVDEWLQLALDEDDEETLYLLGNSLFQLGFLEETKKVYNHLIDINPQDDELKIYLAEIEIENGNELEALELLHSIENTSSSYTQSLLVQADYYHLNGLPEVSIQKLKEAEELTPKEPVIKFALAEVYFTTAEYQLAANDYELLIEEGFEEIAGTLINARLGNAYLMLGNYEKAIENLNEALSFKDDPEVYYQLGFAYIQKEEFYQAIDTLKQAKDIDPSLISVYILLGEAYEQLNDLEKSLQTIEEGLTINEINIELYLKAAEYAEKLDDNVKATHFYQEALSIEPENERVILRYAKFLNYLAQYDEVIELFKNSPESVRQLPEASWLLATTNNELDHYNQARDYFNQAYNDLNDDLDFLKDYAFFLREDGQREKMHEILERITNINPEYDEEIASLIDEDLY</sequence>